<keyword evidence="4 5" id="KW-0732">Signal</keyword>
<dbReference type="SUPFAM" id="SSF53850">
    <property type="entry name" value="Periplasmic binding protein-like II"/>
    <property type="match status" value="1"/>
</dbReference>
<evidence type="ECO:0000313" key="7">
    <source>
        <dbReference type="EMBL" id="KXB42181.1"/>
    </source>
</evidence>
<evidence type="ECO:0000256" key="2">
    <source>
        <dbReference type="ARBA" id="ARBA00022448"/>
    </source>
</evidence>
<dbReference type="GO" id="GO:0015144">
    <property type="term" value="F:carbohydrate transmembrane transporter activity"/>
    <property type="evidence" value="ECO:0007669"/>
    <property type="project" value="InterPro"/>
</dbReference>
<evidence type="ECO:0000256" key="1">
    <source>
        <dbReference type="ARBA" id="ARBA00008520"/>
    </source>
</evidence>
<reference evidence="8" key="1">
    <citation type="submission" date="2016-01" db="EMBL/GenBank/DDBJ databases">
        <authorList>
            <person name="Mitreva M."/>
            <person name="Pepin K.H."/>
            <person name="Mihindukulasuriya K.A."/>
            <person name="Fulton R."/>
            <person name="Fronick C."/>
            <person name="O'Laughlin M."/>
            <person name="Miner T."/>
            <person name="Herter B."/>
            <person name="Rosa B.A."/>
            <person name="Cordes M."/>
            <person name="Tomlinson C."/>
            <person name="Wollam A."/>
            <person name="Palsikar V.B."/>
            <person name="Mardis E.R."/>
            <person name="Wilson R.K."/>
        </authorList>
    </citation>
    <scope>NUCLEOTIDE SEQUENCE [LARGE SCALE GENOMIC DNA]</scope>
    <source>
        <strain evidence="8">KA00274</strain>
    </source>
</reference>
<dbReference type="PROSITE" id="PS51257">
    <property type="entry name" value="PROKAR_LIPOPROTEIN"/>
    <property type="match status" value="1"/>
</dbReference>
<dbReference type="STRING" id="1497955.HMPREF1872_00355"/>
<feature type="signal peptide" evidence="5">
    <location>
        <begin position="1"/>
        <end position="20"/>
    </location>
</feature>
<dbReference type="GO" id="GO:0042956">
    <property type="term" value="P:maltodextrin transmembrane transport"/>
    <property type="evidence" value="ECO:0007669"/>
    <property type="project" value="TreeGrafter"/>
</dbReference>
<name>A0A133YG74_9FIRM</name>
<evidence type="ECO:0000256" key="4">
    <source>
        <dbReference type="ARBA" id="ARBA00022729"/>
    </source>
</evidence>
<protein>
    <recommendedName>
        <fullName evidence="5">Maltodextrin-binding protein</fullName>
    </recommendedName>
</protein>
<accession>A0A133YG74</accession>
<proteinExistence type="inferred from homology"/>
<dbReference type="PANTHER" id="PTHR30061:SF50">
    <property type="entry name" value="MALTOSE_MALTODEXTRIN-BINDING PERIPLASMIC PROTEIN"/>
    <property type="match status" value="1"/>
</dbReference>
<keyword evidence="5" id="KW-1003">Cell membrane</keyword>
<dbReference type="InterPro" id="IPR006060">
    <property type="entry name" value="Maltose/Cyclodextrin-bd"/>
</dbReference>
<evidence type="ECO:0000256" key="3">
    <source>
        <dbReference type="ARBA" id="ARBA00022597"/>
    </source>
</evidence>
<dbReference type="Pfam" id="PF13416">
    <property type="entry name" value="SBP_bac_8"/>
    <property type="match status" value="1"/>
</dbReference>
<keyword evidence="2 5" id="KW-0813">Transport</keyword>
<dbReference type="GO" id="GO:0055052">
    <property type="term" value="C:ATP-binding cassette (ABC) transporter complex, substrate-binding subunit-containing"/>
    <property type="evidence" value="ECO:0007669"/>
    <property type="project" value="TreeGrafter"/>
</dbReference>
<evidence type="ECO:0000256" key="6">
    <source>
        <dbReference type="SAM" id="MobiDB-lite"/>
    </source>
</evidence>
<comment type="similarity">
    <text evidence="1 5">Belongs to the bacterial solute-binding protein 1 family.</text>
</comment>
<dbReference type="EMBL" id="LSCV01000005">
    <property type="protein sequence ID" value="KXB42181.1"/>
    <property type="molecule type" value="Genomic_DNA"/>
</dbReference>
<gene>
    <name evidence="7" type="ORF">HMPREF1872_00355</name>
</gene>
<dbReference type="PRINTS" id="PR00181">
    <property type="entry name" value="MALTOSEBP"/>
</dbReference>
<evidence type="ECO:0000256" key="5">
    <source>
        <dbReference type="RuleBase" id="RU365005"/>
    </source>
</evidence>
<keyword evidence="3 5" id="KW-0762">Sugar transport</keyword>
<dbReference type="Gene3D" id="3.40.190.10">
    <property type="entry name" value="Periplasmic binding protein-like II"/>
    <property type="match status" value="2"/>
</dbReference>
<comment type="subcellular location">
    <subcellularLocation>
        <location evidence="5">Cell membrane</location>
        <topology evidence="5">Lipid-anchor</topology>
    </subcellularLocation>
</comment>
<feature type="region of interest" description="Disordered" evidence="6">
    <location>
        <begin position="24"/>
        <end position="61"/>
    </location>
</feature>
<dbReference type="RefSeq" id="WP_066713139.1">
    <property type="nucleotide sequence ID" value="NZ_JARFNM010000001.1"/>
</dbReference>
<dbReference type="PANTHER" id="PTHR30061">
    <property type="entry name" value="MALTOSE-BINDING PERIPLASMIC PROTEIN"/>
    <property type="match status" value="1"/>
</dbReference>
<feature type="compositionally biased region" description="Basic and acidic residues" evidence="6">
    <location>
        <begin position="43"/>
        <end position="58"/>
    </location>
</feature>
<dbReference type="AlphaFoldDB" id="A0A133YG74"/>
<comment type="caution">
    <text evidence="7">The sequence shown here is derived from an EMBL/GenBank/DDBJ whole genome shotgun (WGS) entry which is preliminary data.</text>
</comment>
<dbReference type="GO" id="GO:0015768">
    <property type="term" value="P:maltose transport"/>
    <property type="evidence" value="ECO:0007669"/>
    <property type="project" value="TreeGrafter"/>
</dbReference>
<dbReference type="InterPro" id="IPR006059">
    <property type="entry name" value="SBP"/>
</dbReference>
<keyword evidence="8" id="KW-1185">Reference proteome</keyword>
<keyword evidence="5" id="KW-0472">Membrane</keyword>
<dbReference type="GO" id="GO:1901982">
    <property type="term" value="F:maltose binding"/>
    <property type="evidence" value="ECO:0007669"/>
    <property type="project" value="TreeGrafter"/>
</dbReference>
<feature type="chain" id="PRO_5039756706" description="Maltodextrin-binding protein" evidence="5">
    <location>
        <begin position="21"/>
        <end position="430"/>
    </location>
</feature>
<dbReference type="OrthoDB" id="9766758at2"/>
<keyword evidence="5" id="KW-0449">Lipoprotein</keyword>
<sequence>MKKLLSLFMVTALAVGSLTACTKQVDKTEKTDSATSKTAESTAKTEAEATKSGEKSTSGEKTTITVWHSADATIADALEKKLNSLLKNATVKMERKENLSESLKLVSDDPKTAPDMFLWAHDKVGVFAEMGIIEPVNKLLSDDDLKDLIPMTLQAGTYKNEKYQLPLYFESLLFIYNKDLMQEAPKTTDELLAKAKAETKDNKYVLVEQHSTSYCIAPWLHGFGGYMINTDKKPGLDLPETQKALEYHKQFVQYMPADGEYNTVTTLFTEGKSASIIGGPWLIPGLKAAKLNYGIAPMPTLPNGEPLKPFSGVQGLQVIKQAADNKKDAVKEVLLAAINPEVGIELAKVANCAPANNLAYKDAEVSKNEMISILQEMAKTLVPMPNIPEMDVMWGATDGLLAEVNKNGKDVKEACAKYQKQAIEQIESMK</sequence>
<evidence type="ECO:0000313" key="8">
    <source>
        <dbReference type="Proteomes" id="UP000070080"/>
    </source>
</evidence>
<feature type="compositionally biased region" description="Low complexity" evidence="6">
    <location>
        <begin position="33"/>
        <end position="42"/>
    </location>
</feature>
<dbReference type="Proteomes" id="UP000070080">
    <property type="component" value="Unassembled WGS sequence"/>
</dbReference>
<organism evidence="7 8">
    <name type="scientific">Amygdalobacter nucleatus</name>
    <dbReference type="NCBI Taxonomy" id="3029274"/>
    <lineage>
        <taxon>Bacteria</taxon>
        <taxon>Bacillati</taxon>
        <taxon>Bacillota</taxon>
        <taxon>Clostridia</taxon>
        <taxon>Eubacteriales</taxon>
        <taxon>Oscillospiraceae</taxon>
        <taxon>Amygdalobacter</taxon>
    </lineage>
</organism>